<sequence>MIFISAKNAKADVITGLKAGGRDFISKPIDPDAVRERVSQLLKHAPAKLKHEPVNAKPKRPITEMLDETKTESPLLLRSSSSINFRPTSLLRGYSTPLMRYRPKSRLTNLRLPIQAKIQPSQTQ</sequence>
<comment type="caution">
    <text evidence="1">Lacks conserved residue(s) required for the propagation of feature annotation.</text>
</comment>
<evidence type="ECO:0000313" key="4">
    <source>
        <dbReference type="Proteomes" id="UP000509658"/>
    </source>
</evidence>
<organism evidence="3 4">
    <name type="scientific">Candidatus Reidiella endopervernicosa</name>
    <dbReference type="NCBI Taxonomy" id="2738883"/>
    <lineage>
        <taxon>Bacteria</taxon>
        <taxon>Pseudomonadati</taxon>
        <taxon>Pseudomonadota</taxon>
        <taxon>Gammaproteobacteria</taxon>
        <taxon>Candidatus Reidiella</taxon>
    </lineage>
</organism>
<dbReference type="Proteomes" id="UP000509658">
    <property type="component" value="Chromosome"/>
</dbReference>
<gene>
    <name evidence="3" type="ORF">HUE57_14505</name>
</gene>
<proteinExistence type="predicted"/>
<feature type="domain" description="Response regulatory" evidence="2">
    <location>
        <begin position="1"/>
        <end position="42"/>
    </location>
</feature>
<accession>A0A6N0HYC5</accession>
<evidence type="ECO:0000256" key="1">
    <source>
        <dbReference type="PROSITE-ProRule" id="PRU00169"/>
    </source>
</evidence>
<dbReference type="AlphaFoldDB" id="A0A6N0HYC5"/>
<keyword evidence="4" id="KW-1185">Reference proteome</keyword>
<dbReference type="InterPro" id="IPR001789">
    <property type="entry name" value="Sig_transdc_resp-reg_receiver"/>
</dbReference>
<dbReference type="Gene3D" id="3.40.50.2300">
    <property type="match status" value="1"/>
</dbReference>
<protein>
    <recommendedName>
        <fullName evidence="2">Response regulatory domain-containing protein</fullName>
    </recommendedName>
</protein>
<dbReference type="PROSITE" id="PS50110">
    <property type="entry name" value="RESPONSE_REGULATORY"/>
    <property type="match status" value="1"/>
</dbReference>
<reference evidence="3 4" key="1">
    <citation type="submission" date="2020-05" db="EMBL/GenBank/DDBJ databases">
        <title>Horizontal transmission and recombination maintain forever young bacterial symbiont genomes.</title>
        <authorList>
            <person name="Russell S.L."/>
            <person name="Pepper-Tunick E."/>
            <person name="Svedberg J."/>
            <person name="Byrne A."/>
            <person name="Ruelas Castillo J."/>
            <person name="Vollmers C."/>
            <person name="Beinart R.A."/>
            <person name="Corbett-Detig R."/>
        </authorList>
    </citation>
    <scope>NUCLEOTIDE SEQUENCE [LARGE SCALE GENOMIC DNA]</scope>
    <source>
        <strain evidence="3">Santa_Monica_outfall</strain>
    </source>
</reference>
<dbReference type="InterPro" id="IPR011006">
    <property type="entry name" value="CheY-like_superfamily"/>
</dbReference>
<dbReference type="GO" id="GO:0000160">
    <property type="term" value="P:phosphorelay signal transduction system"/>
    <property type="evidence" value="ECO:0007669"/>
    <property type="project" value="InterPro"/>
</dbReference>
<evidence type="ECO:0000259" key="2">
    <source>
        <dbReference type="PROSITE" id="PS50110"/>
    </source>
</evidence>
<dbReference type="SUPFAM" id="SSF52172">
    <property type="entry name" value="CheY-like"/>
    <property type="match status" value="1"/>
</dbReference>
<dbReference type="KEGG" id="rev:HUE57_14505"/>
<name>A0A6N0HYC5_9GAMM</name>
<dbReference type="EMBL" id="CP054491">
    <property type="protein sequence ID" value="QKQ27355.1"/>
    <property type="molecule type" value="Genomic_DNA"/>
</dbReference>
<evidence type="ECO:0000313" key="3">
    <source>
        <dbReference type="EMBL" id="QKQ27355.1"/>
    </source>
</evidence>